<protein>
    <submittedName>
        <fullName evidence="2">Uncharacterized protein</fullName>
    </submittedName>
</protein>
<dbReference type="OrthoDB" id="4185794at2759"/>
<reference evidence="3" key="1">
    <citation type="journal article" date="2015" name="PLoS Genet.">
        <title>The dynamic genome and transcriptome of the human fungal pathogen Blastomyces and close relative Emmonsia.</title>
        <authorList>
            <person name="Munoz J.F."/>
            <person name="Gauthier G.M."/>
            <person name="Desjardins C.A."/>
            <person name="Gallo J.E."/>
            <person name="Holder J."/>
            <person name="Sullivan T.D."/>
            <person name="Marty A.J."/>
            <person name="Carmen J.C."/>
            <person name="Chen Z."/>
            <person name="Ding L."/>
            <person name="Gujja S."/>
            <person name="Magrini V."/>
            <person name="Misas E."/>
            <person name="Mitreva M."/>
            <person name="Priest M."/>
            <person name="Saif S."/>
            <person name="Whiston E.A."/>
            <person name="Young S."/>
            <person name="Zeng Q."/>
            <person name="Goldman W.E."/>
            <person name="Mardis E.R."/>
            <person name="Taylor J.W."/>
            <person name="McEwen J.G."/>
            <person name="Clay O.K."/>
            <person name="Klein B.S."/>
            <person name="Cuomo C.A."/>
        </authorList>
    </citation>
    <scope>NUCLEOTIDE SEQUENCE [LARGE SCALE GENOMIC DNA]</scope>
    <source>
        <strain evidence="3">UAMH 139</strain>
    </source>
</reference>
<dbReference type="AlphaFoldDB" id="A0A0H1BMG7"/>
<name>A0A0H1BMG7_9EURO</name>
<sequence>MSSIPMGPTPIYTPSRVGYSTRHFLFHTPAQGNGLQLAPRKISTGGCLLRVFWNRLHAISLKGDLHKKSSRDIHFESVAPPCSYTSPPDVGNIDSSPRSIAELQADCIPNRKPPLQHDDTTDEDAGGRITSWPLITRKGSYYDITATMRGGPYMVDSELTKRRSEGILRQVPGSPPKHGVPPLPALRPLVVPHLTRHNSMLFSNKSLETAGSSILDDPVREDLNDSVDLEAAREPCPRTHERYTSTGGWWLSPPTAGGLVSRIPQATSPRRYSSTSASSYRRVEDHGSPRRSASVHYPEKSSHILGIQSPASSYQRHAPSPGVSRSLTSGPWIQSNISNRMGQLPTNEVTTSSIHENGRRLDQPHSQSAILKPITDNGKNCGTRQLSNANGCAPKRAQCAGSSRLSTRGKISIDEEKKGHQRRKSVRLSIFQQNPIPTCLSPTIEESEDSSCKSTPRPRTVTPTRQAKESSELPSTTGDSKNPFDNDEQNLGDDEGGESTPTPVERSTETKKLSTTSPSSVLSSSPTPSDERPGIPRRSSLRRNSSTGLRSQHQAQPQPTCSASVTSTITATPTSEHHVSTPSPTTPTHTVSGFPGLESYANIIANMDKDARNLNGSDRPTRNAFALPENSELLEEETGASGGKKPRPLPVLPIPKVSQPPSRSRPPKFRAALTTIQSVSNIAMHDEPYGGCCEGSDKENGGNATSKCDDGSGTPTPKPSPSQYRQLGRGEAGARSPILQEGTELPSDTQEGSVAPPASTPLKAGTGLGTEQLTSSIVRTPGSMYDQFGFLKE</sequence>
<accession>A0A0H1BMG7</accession>
<feature type="compositionally biased region" description="Acidic residues" evidence="1">
    <location>
        <begin position="485"/>
        <end position="497"/>
    </location>
</feature>
<feature type="region of interest" description="Disordered" evidence="1">
    <location>
        <begin position="109"/>
        <end position="128"/>
    </location>
</feature>
<dbReference type="EMBL" id="LDEV01000715">
    <property type="protein sequence ID" value="KLJ12739.1"/>
    <property type="molecule type" value="Genomic_DNA"/>
</dbReference>
<feature type="compositionally biased region" description="Low complexity" evidence="1">
    <location>
        <begin position="580"/>
        <end position="592"/>
    </location>
</feature>
<organism evidence="2 3">
    <name type="scientific">Blastomyces silverae</name>
    <dbReference type="NCBI Taxonomy" id="2060906"/>
    <lineage>
        <taxon>Eukaryota</taxon>
        <taxon>Fungi</taxon>
        <taxon>Dikarya</taxon>
        <taxon>Ascomycota</taxon>
        <taxon>Pezizomycotina</taxon>
        <taxon>Eurotiomycetes</taxon>
        <taxon>Eurotiomycetidae</taxon>
        <taxon>Onygenales</taxon>
        <taxon>Ajellomycetaceae</taxon>
        <taxon>Blastomyces</taxon>
    </lineage>
</organism>
<comment type="caution">
    <text evidence="2">The sequence shown here is derived from an EMBL/GenBank/DDBJ whole genome shotgun (WGS) entry which is preliminary data.</text>
</comment>
<evidence type="ECO:0000256" key="1">
    <source>
        <dbReference type="SAM" id="MobiDB-lite"/>
    </source>
</evidence>
<gene>
    <name evidence="2" type="ORF">EMPG_12270</name>
</gene>
<feature type="region of interest" description="Disordered" evidence="1">
    <location>
        <begin position="611"/>
        <end position="770"/>
    </location>
</feature>
<feature type="compositionally biased region" description="Low complexity" evidence="1">
    <location>
        <begin position="455"/>
        <end position="465"/>
    </location>
</feature>
<feature type="region of interest" description="Disordered" evidence="1">
    <location>
        <begin position="390"/>
        <end position="595"/>
    </location>
</feature>
<feature type="compositionally biased region" description="Low complexity" evidence="1">
    <location>
        <begin position="513"/>
        <end position="528"/>
    </location>
</feature>
<dbReference type="Proteomes" id="UP000053573">
    <property type="component" value="Unassembled WGS sequence"/>
</dbReference>
<proteinExistence type="predicted"/>
<evidence type="ECO:0000313" key="2">
    <source>
        <dbReference type="EMBL" id="KLJ12739.1"/>
    </source>
</evidence>
<feature type="compositionally biased region" description="Low complexity" evidence="1">
    <location>
        <begin position="266"/>
        <end position="280"/>
    </location>
</feature>
<feature type="region of interest" description="Disordered" evidence="1">
    <location>
        <begin position="260"/>
        <end position="345"/>
    </location>
</feature>
<evidence type="ECO:0000313" key="3">
    <source>
        <dbReference type="Proteomes" id="UP000053573"/>
    </source>
</evidence>
<feature type="compositionally biased region" description="Polar residues" evidence="1">
    <location>
        <begin position="542"/>
        <end position="571"/>
    </location>
</feature>
<keyword evidence="3" id="KW-1185">Reference proteome</keyword>
<feature type="compositionally biased region" description="Polar residues" evidence="1">
    <location>
        <begin position="323"/>
        <end position="345"/>
    </location>
</feature>